<feature type="non-terminal residue" evidence="2">
    <location>
        <position position="1"/>
    </location>
</feature>
<dbReference type="InterPro" id="IPR013762">
    <property type="entry name" value="Integrase-like_cat_sf"/>
</dbReference>
<reference evidence="2 3" key="1">
    <citation type="submission" date="2014-06" db="EMBL/GenBank/DDBJ databases">
        <title>Evolutionary Origins and Diversification of the Mycorrhizal Mutualists.</title>
        <authorList>
            <consortium name="DOE Joint Genome Institute"/>
            <consortium name="Mycorrhizal Genomics Consortium"/>
            <person name="Kohler A."/>
            <person name="Kuo A."/>
            <person name="Nagy L.G."/>
            <person name="Floudas D."/>
            <person name="Copeland A."/>
            <person name="Barry K.W."/>
            <person name="Cichocki N."/>
            <person name="Veneault-Fourrey C."/>
            <person name="LaButti K."/>
            <person name="Lindquist E.A."/>
            <person name="Lipzen A."/>
            <person name="Lundell T."/>
            <person name="Morin E."/>
            <person name="Murat C."/>
            <person name="Riley R."/>
            <person name="Ohm R."/>
            <person name="Sun H."/>
            <person name="Tunlid A."/>
            <person name="Henrissat B."/>
            <person name="Grigoriev I.V."/>
            <person name="Hibbett D.S."/>
            <person name="Martin F."/>
        </authorList>
    </citation>
    <scope>NUCLEOTIDE SEQUENCE [LARGE SCALE GENOMIC DNA]</scope>
    <source>
        <strain evidence="2 3">FD-325 SS-3</strain>
    </source>
</reference>
<dbReference type="GO" id="GO:0006310">
    <property type="term" value="P:DNA recombination"/>
    <property type="evidence" value="ECO:0007669"/>
    <property type="project" value="UniProtKB-KW"/>
</dbReference>
<dbReference type="OrthoDB" id="3163890at2759"/>
<gene>
    <name evidence="2" type="ORF">PLICRDRAFT_119728</name>
</gene>
<dbReference type="SUPFAM" id="SSF56349">
    <property type="entry name" value="DNA breaking-rejoining enzymes"/>
    <property type="match status" value="1"/>
</dbReference>
<evidence type="ECO:0000313" key="3">
    <source>
        <dbReference type="Proteomes" id="UP000053263"/>
    </source>
</evidence>
<dbReference type="InterPro" id="IPR011010">
    <property type="entry name" value="DNA_brk_join_enz"/>
</dbReference>
<proteinExistence type="predicted"/>
<dbReference type="GO" id="GO:0003677">
    <property type="term" value="F:DNA binding"/>
    <property type="evidence" value="ECO:0007669"/>
    <property type="project" value="InterPro"/>
</dbReference>
<evidence type="ECO:0000313" key="2">
    <source>
        <dbReference type="EMBL" id="KII83178.1"/>
    </source>
</evidence>
<protein>
    <recommendedName>
        <fullName evidence="4">DNA breaking-rejoining enzyme</fullName>
    </recommendedName>
</protein>
<dbReference type="AlphaFoldDB" id="A0A0C9T4X5"/>
<dbReference type="HOGENOM" id="CLU_1578635_0_0_1"/>
<sequence>FPDWEAHLCPVRGVSQWLLTSQLKRGYLFPAMRSGDRIAEDNSVPMTTEQFLELFRNNLIDIKVDPHPYGTHSFRRGGCQWLAVYKRWTLRKICEWAGWSMNFTHLTIVKYLISSNDEAGERREEFFKPNRKPATRCYSCGRTCHCS</sequence>
<dbReference type="GO" id="GO:0015074">
    <property type="term" value="P:DNA integration"/>
    <property type="evidence" value="ECO:0007669"/>
    <property type="project" value="InterPro"/>
</dbReference>
<dbReference type="EMBL" id="KN832581">
    <property type="protein sequence ID" value="KII83178.1"/>
    <property type="molecule type" value="Genomic_DNA"/>
</dbReference>
<organism evidence="2 3">
    <name type="scientific">Plicaturopsis crispa FD-325 SS-3</name>
    <dbReference type="NCBI Taxonomy" id="944288"/>
    <lineage>
        <taxon>Eukaryota</taxon>
        <taxon>Fungi</taxon>
        <taxon>Dikarya</taxon>
        <taxon>Basidiomycota</taxon>
        <taxon>Agaricomycotina</taxon>
        <taxon>Agaricomycetes</taxon>
        <taxon>Agaricomycetidae</taxon>
        <taxon>Amylocorticiales</taxon>
        <taxon>Amylocorticiaceae</taxon>
        <taxon>Plicatura</taxon>
        <taxon>Plicaturopsis crispa</taxon>
    </lineage>
</organism>
<accession>A0A0C9T4X5</accession>
<keyword evidence="1" id="KW-0233">DNA recombination</keyword>
<name>A0A0C9T4X5_PLICR</name>
<evidence type="ECO:0008006" key="4">
    <source>
        <dbReference type="Google" id="ProtNLM"/>
    </source>
</evidence>
<dbReference type="Gene3D" id="1.10.443.10">
    <property type="entry name" value="Intergrase catalytic core"/>
    <property type="match status" value="1"/>
</dbReference>
<keyword evidence="3" id="KW-1185">Reference proteome</keyword>
<dbReference type="Proteomes" id="UP000053263">
    <property type="component" value="Unassembled WGS sequence"/>
</dbReference>
<evidence type="ECO:0000256" key="1">
    <source>
        <dbReference type="ARBA" id="ARBA00023172"/>
    </source>
</evidence>